<accession>A0ABP9AB80</accession>
<feature type="domain" description="Acyl-CoA oxidase/dehydrogenase middle" evidence="7">
    <location>
        <begin position="140"/>
        <end position="260"/>
    </location>
</feature>
<keyword evidence="11" id="KW-1185">Reference proteome</keyword>
<dbReference type="InterPro" id="IPR006091">
    <property type="entry name" value="Acyl-CoA_Oxase/DH_mid-dom"/>
</dbReference>
<evidence type="ECO:0000256" key="5">
    <source>
        <dbReference type="ARBA" id="ARBA00023002"/>
    </source>
</evidence>
<dbReference type="InterPro" id="IPR002655">
    <property type="entry name" value="Acyl-CoA_oxidase_C"/>
</dbReference>
<dbReference type="Pfam" id="PF22924">
    <property type="entry name" value="ACOX_C_alpha1"/>
    <property type="match status" value="1"/>
</dbReference>
<dbReference type="EMBL" id="BAABHO010000004">
    <property type="protein sequence ID" value="GAA4777692.1"/>
    <property type="molecule type" value="Genomic_DNA"/>
</dbReference>
<dbReference type="RefSeq" id="WP_345411148.1">
    <property type="nucleotide sequence ID" value="NZ_BAABHO010000004.1"/>
</dbReference>
<sequence>MSTRTSIDDVTPATVAALQKTLDGRWHTLRDEIRGREDFAELRVDPGTDVESYRAAIWDMLRRLADDGHAVHGFPAAVGGRGDIGGSVVSFEMLAFADLSLQVKSGVQWGLFGGAIQALGNAEQQARYLPGVMDLSLPGCFAMTETGHGSDVQSVHTTATYDASTGELVVNTPTESAKKDYIGNAARDGRMAAVFVQLYSRDAKRSGAGPSEQLERHGVHAVLVPLRGDDGAVLPGVEITDDGHKEGLNGVDNGRLAFHGVRVPRENLLDRYGTVAEDGTYSSSIESENRRFFTMLGALVRGRVSVSGSAVGAASLAQTIAVRYGEARRQFAAPGSDEEITVLDYLAHQRKLLPGLARTYALRFAQNELVEMLHDIQTTREAGGDVDEKRQRELESRAAGTKALTTWHATATIQACREACGGQGYLSENRLGQLRADTDVFTTFEGDNTVLLQLVAKGLISGYADDFGNLDTLGTVRFVADQVLDTVAERTSLRQLTERLRAVGPGRDEDDVLERSWQVKLLDDREEHTLDGLVRRLRPARDKSLSAERQFAIFNNAQDHLLRAARAHLDGLVLDAFVRGIDTCVDPSARALMERVCDLYALSLIEQDKGWFLEHGRISAARAKAVTAEVNRLCQELRPHARALVDAFGIPEAWIGAPIATGAETRRQDEARAHAAALH</sequence>
<name>A0ABP9AB80_9PSEU</name>
<dbReference type="Pfam" id="PF02770">
    <property type="entry name" value="Acyl-CoA_dh_M"/>
    <property type="match status" value="1"/>
</dbReference>
<comment type="cofactor">
    <cofactor evidence="1">
        <name>FAD</name>
        <dbReference type="ChEBI" id="CHEBI:57692"/>
    </cofactor>
</comment>
<feature type="domain" description="Acyl-CoA oxidase C-alpha1" evidence="9">
    <location>
        <begin position="297"/>
        <end position="460"/>
    </location>
</feature>
<dbReference type="InterPro" id="IPR013786">
    <property type="entry name" value="AcylCoA_DH/ox_N"/>
</dbReference>
<gene>
    <name evidence="10" type="ORF">GCM10023200_08230</name>
</gene>
<protein>
    <submittedName>
        <fullName evidence="10">Acyl-CoA dehydrogenase</fullName>
    </submittedName>
</protein>
<dbReference type="Pfam" id="PF02771">
    <property type="entry name" value="Acyl-CoA_dh_N"/>
    <property type="match status" value="1"/>
</dbReference>
<evidence type="ECO:0000259" key="6">
    <source>
        <dbReference type="Pfam" id="PF01756"/>
    </source>
</evidence>
<feature type="domain" description="Acyl-CoA oxidase C-terminal" evidence="6">
    <location>
        <begin position="546"/>
        <end position="660"/>
    </location>
</feature>
<dbReference type="SUPFAM" id="SSF47203">
    <property type="entry name" value="Acyl-CoA dehydrogenase C-terminal domain-like"/>
    <property type="match status" value="2"/>
</dbReference>
<comment type="caution">
    <text evidence="10">The sequence shown here is derived from an EMBL/GenBank/DDBJ whole genome shotgun (WGS) entry which is preliminary data.</text>
</comment>
<dbReference type="InterPro" id="IPR012258">
    <property type="entry name" value="Acyl-CoA_oxidase"/>
</dbReference>
<dbReference type="SUPFAM" id="SSF56645">
    <property type="entry name" value="Acyl-CoA dehydrogenase NM domain-like"/>
    <property type="match status" value="1"/>
</dbReference>
<dbReference type="PANTHER" id="PTHR10909">
    <property type="entry name" value="ELECTRON TRANSPORT OXIDOREDUCTASE"/>
    <property type="match status" value="1"/>
</dbReference>
<dbReference type="InterPro" id="IPR009100">
    <property type="entry name" value="AcylCoA_DH/oxidase_NM_dom_sf"/>
</dbReference>
<keyword evidence="5" id="KW-0560">Oxidoreductase</keyword>
<dbReference type="InterPro" id="IPR055060">
    <property type="entry name" value="ACOX_C_alpha1"/>
</dbReference>
<evidence type="ECO:0000256" key="3">
    <source>
        <dbReference type="ARBA" id="ARBA00022630"/>
    </source>
</evidence>
<organism evidence="10 11">
    <name type="scientific">Actinomycetospora chlora</name>
    <dbReference type="NCBI Taxonomy" id="663608"/>
    <lineage>
        <taxon>Bacteria</taxon>
        <taxon>Bacillati</taxon>
        <taxon>Actinomycetota</taxon>
        <taxon>Actinomycetes</taxon>
        <taxon>Pseudonocardiales</taxon>
        <taxon>Pseudonocardiaceae</taxon>
        <taxon>Actinomycetospora</taxon>
    </lineage>
</organism>
<evidence type="ECO:0000256" key="1">
    <source>
        <dbReference type="ARBA" id="ARBA00001974"/>
    </source>
</evidence>
<feature type="domain" description="Acyl-CoA dehydrogenase/oxidase N-terminal" evidence="8">
    <location>
        <begin position="38"/>
        <end position="133"/>
    </location>
</feature>
<dbReference type="Gene3D" id="1.10.540.10">
    <property type="entry name" value="Acyl-CoA dehydrogenase/oxidase, N-terminal domain"/>
    <property type="match status" value="1"/>
</dbReference>
<dbReference type="InterPro" id="IPR037069">
    <property type="entry name" value="AcylCoA_DH/ox_N_sf"/>
</dbReference>
<evidence type="ECO:0000313" key="10">
    <source>
        <dbReference type="EMBL" id="GAA4777692.1"/>
    </source>
</evidence>
<evidence type="ECO:0000259" key="7">
    <source>
        <dbReference type="Pfam" id="PF02770"/>
    </source>
</evidence>
<dbReference type="Proteomes" id="UP001500928">
    <property type="component" value="Unassembled WGS sequence"/>
</dbReference>
<keyword evidence="4" id="KW-0274">FAD</keyword>
<dbReference type="PIRSF" id="PIRSF000168">
    <property type="entry name" value="Acyl-CoA_oxidase"/>
    <property type="match status" value="1"/>
</dbReference>
<dbReference type="InterPro" id="IPR036250">
    <property type="entry name" value="AcylCo_DH-like_C"/>
</dbReference>
<keyword evidence="3" id="KW-0285">Flavoprotein</keyword>
<dbReference type="Gene3D" id="1.20.140.10">
    <property type="entry name" value="Butyryl-CoA Dehydrogenase, subunit A, domain 3"/>
    <property type="match status" value="2"/>
</dbReference>
<evidence type="ECO:0000256" key="4">
    <source>
        <dbReference type="ARBA" id="ARBA00022827"/>
    </source>
</evidence>
<dbReference type="Pfam" id="PF01756">
    <property type="entry name" value="ACOX"/>
    <property type="match status" value="1"/>
</dbReference>
<dbReference type="Gene3D" id="2.40.110.10">
    <property type="entry name" value="Butyryl-CoA Dehydrogenase, subunit A, domain 2"/>
    <property type="match status" value="1"/>
</dbReference>
<evidence type="ECO:0000259" key="9">
    <source>
        <dbReference type="Pfam" id="PF22924"/>
    </source>
</evidence>
<proteinExistence type="inferred from homology"/>
<dbReference type="InterPro" id="IPR046373">
    <property type="entry name" value="Acyl-CoA_Oxase/DH_mid-dom_sf"/>
</dbReference>
<evidence type="ECO:0000313" key="11">
    <source>
        <dbReference type="Proteomes" id="UP001500928"/>
    </source>
</evidence>
<evidence type="ECO:0000259" key="8">
    <source>
        <dbReference type="Pfam" id="PF02771"/>
    </source>
</evidence>
<reference evidence="11" key="1">
    <citation type="journal article" date="2019" name="Int. J. Syst. Evol. Microbiol.">
        <title>The Global Catalogue of Microorganisms (GCM) 10K type strain sequencing project: providing services to taxonomists for standard genome sequencing and annotation.</title>
        <authorList>
            <consortium name="The Broad Institute Genomics Platform"/>
            <consortium name="The Broad Institute Genome Sequencing Center for Infectious Disease"/>
            <person name="Wu L."/>
            <person name="Ma J."/>
        </authorList>
    </citation>
    <scope>NUCLEOTIDE SEQUENCE [LARGE SCALE GENOMIC DNA]</scope>
    <source>
        <strain evidence="11">JCM 17979</strain>
    </source>
</reference>
<comment type="similarity">
    <text evidence="2">Belongs to the acyl-CoA oxidase family.</text>
</comment>
<evidence type="ECO:0000256" key="2">
    <source>
        <dbReference type="ARBA" id="ARBA00006288"/>
    </source>
</evidence>